<dbReference type="AlphaFoldDB" id="A0A9D1EFR3"/>
<feature type="domain" description="SGNH hydrolase-type esterase" evidence="1">
    <location>
        <begin position="128"/>
        <end position="301"/>
    </location>
</feature>
<evidence type="ECO:0000259" key="1">
    <source>
        <dbReference type="Pfam" id="PF13472"/>
    </source>
</evidence>
<reference evidence="3" key="1">
    <citation type="submission" date="2020-10" db="EMBL/GenBank/DDBJ databases">
        <authorList>
            <person name="Gilroy R."/>
        </authorList>
    </citation>
    <scope>NUCLEOTIDE SEQUENCE</scope>
    <source>
        <strain evidence="3">ChiW13-3771</strain>
    </source>
</reference>
<dbReference type="InterPro" id="IPR040794">
    <property type="entry name" value="CE2_N"/>
</dbReference>
<dbReference type="InterPro" id="IPR036514">
    <property type="entry name" value="SGNH_hydro_sf"/>
</dbReference>
<dbReference type="Gene3D" id="2.60.120.260">
    <property type="entry name" value="Galactose-binding domain-like"/>
    <property type="match status" value="1"/>
</dbReference>
<dbReference type="Pfam" id="PF17996">
    <property type="entry name" value="CE2_N"/>
    <property type="match status" value="1"/>
</dbReference>
<comment type="caution">
    <text evidence="3">The sequence shown here is derived from an EMBL/GenBank/DDBJ whole genome shotgun (WGS) entry which is preliminary data.</text>
</comment>
<dbReference type="Gene3D" id="3.40.50.1110">
    <property type="entry name" value="SGNH hydrolase"/>
    <property type="match status" value="1"/>
</dbReference>
<protein>
    <submittedName>
        <fullName evidence="3">Electron transporter RnfD</fullName>
    </submittedName>
</protein>
<sequence>MFIKASCEKLQYSGRIDNSDPERPIFVFPCSSVTIRFYGSEIQVVLENQRLYWDNYIGVILDGTQTKIQLKDGGQVICLGRDLDDGEHTLMLFKRQDSCHEFTFCGFEIPNSGRILEPLPKPARKIEVFGDSISAGEVSEAVEYTGKPDPEHNGQYSNSWYSYSWITARKLKAQLHDIAQGGAALMDGTGWFCGPNYIGMESIWDKVHYNPELGAVTKWDFHQYIPHVVIVAIGQNDSHPEDYMRDDPNGEKANVWKAHYKQWIHQIREKYPNALIILTTTILEHSPQWDDAIDEVCRQMNDPKIVHFLYSQNGCQTPGHIRIPEAETMAEELSEFITSFGENIWEA</sequence>
<evidence type="ECO:0000313" key="4">
    <source>
        <dbReference type="Proteomes" id="UP000824201"/>
    </source>
</evidence>
<accession>A0A9D1EFR3</accession>
<organism evidence="3 4">
    <name type="scientific">Candidatus Fimimorpha faecalis</name>
    <dbReference type="NCBI Taxonomy" id="2840824"/>
    <lineage>
        <taxon>Bacteria</taxon>
        <taxon>Bacillati</taxon>
        <taxon>Bacillota</taxon>
        <taxon>Clostridia</taxon>
        <taxon>Eubacteriales</taxon>
        <taxon>Candidatus Fimimorpha</taxon>
    </lineage>
</organism>
<evidence type="ECO:0000259" key="2">
    <source>
        <dbReference type="Pfam" id="PF17996"/>
    </source>
</evidence>
<reference evidence="3" key="2">
    <citation type="journal article" date="2021" name="PeerJ">
        <title>Extensive microbial diversity within the chicken gut microbiome revealed by metagenomics and culture.</title>
        <authorList>
            <person name="Gilroy R."/>
            <person name="Ravi A."/>
            <person name="Getino M."/>
            <person name="Pursley I."/>
            <person name="Horton D.L."/>
            <person name="Alikhan N.F."/>
            <person name="Baker D."/>
            <person name="Gharbi K."/>
            <person name="Hall N."/>
            <person name="Watson M."/>
            <person name="Adriaenssens E.M."/>
            <person name="Foster-Nyarko E."/>
            <person name="Jarju S."/>
            <person name="Secka A."/>
            <person name="Antonio M."/>
            <person name="Oren A."/>
            <person name="Chaudhuri R.R."/>
            <person name="La Ragione R."/>
            <person name="Hildebrand F."/>
            <person name="Pallen M.J."/>
        </authorList>
    </citation>
    <scope>NUCLEOTIDE SEQUENCE</scope>
    <source>
        <strain evidence="3">ChiW13-3771</strain>
    </source>
</reference>
<dbReference type="InterPro" id="IPR013830">
    <property type="entry name" value="SGNH_hydro"/>
</dbReference>
<dbReference type="PANTHER" id="PTHR37834:SF2">
    <property type="entry name" value="ESTERASE, SGNH HYDROLASE-TYPE"/>
    <property type="match status" value="1"/>
</dbReference>
<proteinExistence type="predicted"/>
<dbReference type="PANTHER" id="PTHR37834">
    <property type="entry name" value="GDSL-LIKE LIPASE/ACYLHYDROLASE DOMAIN PROTEIN (AFU_ORTHOLOGUE AFUA_2G00620)"/>
    <property type="match status" value="1"/>
</dbReference>
<dbReference type="Proteomes" id="UP000824201">
    <property type="component" value="Unassembled WGS sequence"/>
</dbReference>
<evidence type="ECO:0000313" key="3">
    <source>
        <dbReference type="EMBL" id="HIR89469.1"/>
    </source>
</evidence>
<gene>
    <name evidence="3" type="ORF">IAC96_11015</name>
</gene>
<dbReference type="InterPro" id="IPR052762">
    <property type="entry name" value="PCW_deacetylase/CE"/>
</dbReference>
<name>A0A9D1EFR3_9FIRM</name>
<dbReference type="SUPFAM" id="SSF52266">
    <property type="entry name" value="SGNH hydrolase"/>
    <property type="match status" value="1"/>
</dbReference>
<dbReference type="Pfam" id="PF13472">
    <property type="entry name" value="Lipase_GDSL_2"/>
    <property type="match status" value="1"/>
</dbReference>
<feature type="domain" description="Carbohydrate esterase 2 N-terminal" evidence="2">
    <location>
        <begin position="12"/>
        <end position="118"/>
    </location>
</feature>
<dbReference type="EMBL" id="DVHN01000146">
    <property type="protein sequence ID" value="HIR89469.1"/>
    <property type="molecule type" value="Genomic_DNA"/>
</dbReference>